<reference evidence="4 5" key="1">
    <citation type="submission" date="2022-10" db="EMBL/GenBank/DDBJ databases">
        <title>Comparative genomic analysis of Cohnella hashimotonis sp. nov., isolated from the International Space Station.</title>
        <authorList>
            <person name="Simpson A."/>
            <person name="Venkateswaran K."/>
        </authorList>
    </citation>
    <scope>NUCLEOTIDE SEQUENCE [LARGE SCALE GENOMIC DNA]</scope>
    <source>
        <strain evidence="4 5">DSM 18997</strain>
    </source>
</reference>
<evidence type="ECO:0000259" key="3">
    <source>
        <dbReference type="Pfam" id="PF12010"/>
    </source>
</evidence>
<comment type="caution">
    <text evidence="4">The sequence shown here is derived from an EMBL/GenBank/DDBJ whole genome shotgun (WGS) entry which is preliminary data.</text>
</comment>
<dbReference type="EMBL" id="JAPDHZ010000003">
    <property type="protein sequence ID" value="MDG0791520.1"/>
    <property type="molecule type" value="Genomic_DNA"/>
</dbReference>
<protein>
    <submittedName>
        <fullName evidence="4">Extracellular solute-binding protein</fullName>
    </submittedName>
</protein>
<dbReference type="InterPro" id="IPR022627">
    <property type="entry name" value="DUF3502"/>
</dbReference>
<keyword evidence="5" id="KW-1185">Reference proteome</keyword>
<evidence type="ECO:0000313" key="5">
    <source>
        <dbReference type="Proteomes" id="UP001153387"/>
    </source>
</evidence>
<dbReference type="InterPro" id="IPR050490">
    <property type="entry name" value="Bact_solute-bd_prot1"/>
</dbReference>
<feature type="compositionally biased region" description="Low complexity" evidence="1">
    <location>
        <begin position="29"/>
        <end position="51"/>
    </location>
</feature>
<evidence type="ECO:0000256" key="1">
    <source>
        <dbReference type="SAM" id="MobiDB-lite"/>
    </source>
</evidence>
<evidence type="ECO:0000313" key="4">
    <source>
        <dbReference type="EMBL" id="MDG0791520.1"/>
    </source>
</evidence>
<organism evidence="4 5">
    <name type="scientific">Cohnella ginsengisoli</name>
    <dbReference type="NCBI Taxonomy" id="425004"/>
    <lineage>
        <taxon>Bacteria</taxon>
        <taxon>Bacillati</taxon>
        <taxon>Bacillota</taxon>
        <taxon>Bacilli</taxon>
        <taxon>Bacillales</taxon>
        <taxon>Paenibacillaceae</taxon>
        <taxon>Cohnella</taxon>
    </lineage>
</organism>
<dbReference type="Proteomes" id="UP001153387">
    <property type="component" value="Unassembled WGS sequence"/>
</dbReference>
<proteinExistence type="predicted"/>
<name>A0A9X4KKU8_9BACL</name>
<dbReference type="InterPro" id="IPR006059">
    <property type="entry name" value="SBP"/>
</dbReference>
<keyword evidence="2" id="KW-0732">Signal</keyword>
<evidence type="ECO:0000256" key="2">
    <source>
        <dbReference type="SAM" id="SignalP"/>
    </source>
</evidence>
<feature type="chain" id="PRO_5040842970" evidence="2">
    <location>
        <begin position="22"/>
        <end position="537"/>
    </location>
</feature>
<accession>A0A9X4KKU8</accession>
<dbReference type="AlphaFoldDB" id="A0A9X4KKU8"/>
<dbReference type="Pfam" id="PF12010">
    <property type="entry name" value="DUF3502"/>
    <property type="match status" value="1"/>
</dbReference>
<dbReference type="PROSITE" id="PS51257">
    <property type="entry name" value="PROKAR_LIPOPROTEIN"/>
    <property type="match status" value="1"/>
</dbReference>
<dbReference type="Gene3D" id="3.40.190.10">
    <property type="entry name" value="Periplasmic binding protein-like II"/>
    <property type="match status" value="1"/>
</dbReference>
<feature type="domain" description="DUF3502" evidence="3">
    <location>
        <begin position="464"/>
        <end position="533"/>
    </location>
</feature>
<sequence>MKKSSILLFTLLLSFVLVISACGNNNNNSAPSDSPNASVSASASGAASPDASKPDNSKEVKLVGYLLGEAPKGMPEVLAALNEKFKKDINATIELNYIGWGDVASKYPLVLASGEDVDFIFAADWNFYTSEANKGAFMSLDLEKMKQLMPKYMAKQNQAAFTAATVNGKLYMIPTTTPDRKVSVAVIRKDIMEKAGLAEVKKFSELEPYFAEIKKDYPDMIPLNLDSQFDLPTPYQYLLRDKIGFQGAPIDSGDPMTEGVAYDFSDPTGKIMSMLEEPMLSAQKYAAGIMKDWYAKGYVNKNPYSNKTRSKDNFCEGKSGVALGNSYDVATVMSQCKAKGIDTYIIPSLTQDGKAPQNTWTNNGVAIAANSKNADRVMQMLDLLMEDESYATTAYFGIEGKNYAVTAEGTIGLPEGVTSENNTYPPDASGFWFIDKDFFKPMADWTAEYTKHHDEVASFLTDFPYNGFTFNSDKVKTQIANMKNVSSQYASPIFIGAIKDVDSAFATLDEKLKSAGIDKVKTEVEAQAAAYLASKGK</sequence>
<dbReference type="PANTHER" id="PTHR43649:SF17">
    <property type="entry name" value="ABC TRANSPORTER SOLUTE BINDING PROTEIN-SUGAR TRANSPORT"/>
    <property type="match status" value="1"/>
</dbReference>
<dbReference type="RefSeq" id="WP_277565396.1">
    <property type="nucleotide sequence ID" value="NZ_JAPDHZ010000003.1"/>
</dbReference>
<dbReference type="SUPFAM" id="SSF53850">
    <property type="entry name" value="Periplasmic binding protein-like II"/>
    <property type="match status" value="1"/>
</dbReference>
<dbReference type="PANTHER" id="PTHR43649">
    <property type="entry name" value="ARABINOSE-BINDING PROTEIN-RELATED"/>
    <property type="match status" value="1"/>
</dbReference>
<feature type="signal peptide" evidence="2">
    <location>
        <begin position="1"/>
        <end position="21"/>
    </location>
</feature>
<gene>
    <name evidence="4" type="ORF">OMP38_12055</name>
</gene>
<dbReference type="Pfam" id="PF01547">
    <property type="entry name" value="SBP_bac_1"/>
    <property type="match status" value="1"/>
</dbReference>
<feature type="region of interest" description="Disordered" evidence="1">
    <location>
        <begin position="29"/>
        <end position="56"/>
    </location>
</feature>